<feature type="region of interest" description="Disordered" evidence="4">
    <location>
        <begin position="152"/>
        <end position="172"/>
    </location>
</feature>
<dbReference type="GO" id="GO:0000981">
    <property type="term" value="F:DNA-binding transcription factor activity, RNA polymerase II-specific"/>
    <property type="evidence" value="ECO:0007669"/>
    <property type="project" value="TreeGrafter"/>
</dbReference>
<sequence length="242" mass="26506">LPRVFLRDSLIIKDAVRPGPVDHPGQDFLIPISMHSPSVMTVTAPVCPSRKTGTFCVCPLCVTRPLRSGTRAHIVCTPTFSVTDPRRYHCLSMGASDNSHIQNGKRMRTAFTSTQLLELEREFSTNMYLSRLRRIEIATVLEPVGEAGEDLVSEPRVKHKKEGKATQRSAHSSGCKCTSGLNGLLEVGGRGVSVSGLCVGGERGVSHLRANQTPLLPGTFLWASGSGAREKRRRRRNILHEI</sequence>
<protein>
    <submittedName>
        <fullName evidence="6">GS homeobox 2</fullName>
    </submittedName>
</protein>
<comment type="subcellular location">
    <subcellularLocation>
        <location evidence="2 3">Nucleus</location>
    </subcellularLocation>
</comment>
<feature type="DNA-binding region" description="Homeobox" evidence="2">
    <location>
        <begin position="104"/>
        <end position="163"/>
    </location>
</feature>
<dbReference type="InterPro" id="IPR042191">
    <property type="entry name" value="GSH1/2"/>
</dbReference>
<evidence type="ECO:0000313" key="6">
    <source>
        <dbReference type="Ensembl" id="ENSCLMP00005028101.1"/>
    </source>
</evidence>
<dbReference type="CDD" id="cd00086">
    <property type="entry name" value="homeodomain"/>
    <property type="match status" value="1"/>
</dbReference>
<name>A0A8C2ZJL2_CYCLU</name>
<accession>A0A8C2ZJL2</accession>
<dbReference type="GO" id="GO:1990837">
    <property type="term" value="F:sequence-specific double-stranded DNA binding"/>
    <property type="evidence" value="ECO:0007669"/>
    <property type="project" value="TreeGrafter"/>
</dbReference>
<evidence type="ECO:0000313" key="7">
    <source>
        <dbReference type="Proteomes" id="UP000694565"/>
    </source>
</evidence>
<dbReference type="InterPro" id="IPR001356">
    <property type="entry name" value="HD"/>
</dbReference>
<keyword evidence="2 3" id="KW-0539">Nucleus</keyword>
<evidence type="ECO:0000256" key="3">
    <source>
        <dbReference type="RuleBase" id="RU000682"/>
    </source>
</evidence>
<evidence type="ECO:0000259" key="5">
    <source>
        <dbReference type="PROSITE" id="PS50071"/>
    </source>
</evidence>
<keyword evidence="7" id="KW-1185">Reference proteome</keyword>
<dbReference type="InterPro" id="IPR009057">
    <property type="entry name" value="Homeodomain-like_sf"/>
</dbReference>
<dbReference type="Proteomes" id="UP000694565">
    <property type="component" value="Unplaced"/>
</dbReference>
<dbReference type="GO" id="GO:0048666">
    <property type="term" value="P:neuron development"/>
    <property type="evidence" value="ECO:0007669"/>
    <property type="project" value="Ensembl"/>
</dbReference>
<dbReference type="Gene3D" id="1.10.10.60">
    <property type="entry name" value="Homeodomain-like"/>
    <property type="match status" value="1"/>
</dbReference>
<dbReference type="Ensembl" id="ENSCLMT00005029301.1">
    <property type="protein sequence ID" value="ENSCLMP00005028101.1"/>
    <property type="gene ID" value="ENSCLMG00005013694.1"/>
</dbReference>
<dbReference type="AlphaFoldDB" id="A0A8C2ZJL2"/>
<dbReference type="Pfam" id="PF00046">
    <property type="entry name" value="Homeodomain"/>
    <property type="match status" value="1"/>
</dbReference>
<keyword evidence="2 3" id="KW-0238">DNA-binding</keyword>
<keyword evidence="2 3" id="KW-0371">Homeobox</keyword>
<dbReference type="PROSITE" id="PS50071">
    <property type="entry name" value="HOMEOBOX_2"/>
    <property type="match status" value="1"/>
</dbReference>
<organism evidence="6 7">
    <name type="scientific">Cyclopterus lumpus</name>
    <name type="common">Lumpsucker</name>
    <dbReference type="NCBI Taxonomy" id="8103"/>
    <lineage>
        <taxon>Eukaryota</taxon>
        <taxon>Metazoa</taxon>
        <taxon>Chordata</taxon>
        <taxon>Craniata</taxon>
        <taxon>Vertebrata</taxon>
        <taxon>Euteleostomi</taxon>
        <taxon>Actinopterygii</taxon>
        <taxon>Neopterygii</taxon>
        <taxon>Teleostei</taxon>
        <taxon>Neoteleostei</taxon>
        <taxon>Acanthomorphata</taxon>
        <taxon>Eupercaria</taxon>
        <taxon>Perciformes</taxon>
        <taxon>Cottioidei</taxon>
        <taxon>Cottales</taxon>
        <taxon>Cyclopteridae</taxon>
        <taxon>Cyclopterus</taxon>
    </lineage>
</organism>
<evidence type="ECO:0000256" key="2">
    <source>
        <dbReference type="PROSITE-ProRule" id="PRU00108"/>
    </source>
</evidence>
<reference evidence="6" key="2">
    <citation type="submission" date="2025-09" db="UniProtKB">
        <authorList>
            <consortium name="Ensembl"/>
        </authorList>
    </citation>
    <scope>IDENTIFICATION</scope>
</reference>
<comment type="function">
    <text evidence="1">Sequence-specific transcription factor which is part of a developmental regulatory system that provides cells with specific positional identities on the anterior-posterior axis.</text>
</comment>
<dbReference type="SUPFAM" id="SSF46689">
    <property type="entry name" value="Homeodomain-like"/>
    <property type="match status" value="1"/>
</dbReference>
<feature type="domain" description="Homeobox" evidence="5">
    <location>
        <begin position="102"/>
        <end position="162"/>
    </location>
</feature>
<dbReference type="SMART" id="SM00389">
    <property type="entry name" value="HOX"/>
    <property type="match status" value="1"/>
</dbReference>
<evidence type="ECO:0000256" key="4">
    <source>
        <dbReference type="SAM" id="MobiDB-lite"/>
    </source>
</evidence>
<dbReference type="PANTHER" id="PTHR47421:SF1">
    <property type="entry name" value="GS HOMEOBOX 2"/>
    <property type="match status" value="1"/>
</dbReference>
<dbReference type="GeneTree" id="ENSGT00940000156043"/>
<proteinExistence type="predicted"/>
<dbReference type="PANTHER" id="PTHR47421">
    <property type="entry name" value="GS HOMEOBOX 2"/>
    <property type="match status" value="1"/>
</dbReference>
<reference evidence="6" key="1">
    <citation type="submission" date="2025-08" db="UniProtKB">
        <authorList>
            <consortium name="Ensembl"/>
        </authorList>
    </citation>
    <scope>IDENTIFICATION</scope>
</reference>
<evidence type="ECO:0000256" key="1">
    <source>
        <dbReference type="ARBA" id="ARBA00003263"/>
    </source>
</evidence>
<dbReference type="GO" id="GO:0005634">
    <property type="term" value="C:nucleus"/>
    <property type="evidence" value="ECO:0007669"/>
    <property type="project" value="UniProtKB-SubCell"/>
</dbReference>